<organism evidence="1 2">
    <name type="scientific">Gigaspora rosea</name>
    <dbReference type="NCBI Taxonomy" id="44941"/>
    <lineage>
        <taxon>Eukaryota</taxon>
        <taxon>Fungi</taxon>
        <taxon>Fungi incertae sedis</taxon>
        <taxon>Mucoromycota</taxon>
        <taxon>Glomeromycotina</taxon>
        <taxon>Glomeromycetes</taxon>
        <taxon>Diversisporales</taxon>
        <taxon>Gigasporaceae</taxon>
        <taxon>Gigaspora</taxon>
    </lineage>
</organism>
<accession>A0A397VNK3</accession>
<sequence length="51" mass="6501">MLIFKIRKYRKNLFGFCFRIFGMFKFLEKFRIICNFKRFLNRSNLFFVTLF</sequence>
<proteinExistence type="predicted"/>
<dbReference type="AlphaFoldDB" id="A0A397VNK3"/>
<name>A0A397VNK3_9GLOM</name>
<protein>
    <submittedName>
        <fullName evidence="1">Uncharacterized protein</fullName>
    </submittedName>
</protein>
<dbReference type="EMBL" id="QKWP01000289">
    <property type="protein sequence ID" value="RIB22877.1"/>
    <property type="molecule type" value="Genomic_DNA"/>
</dbReference>
<comment type="caution">
    <text evidence="1">The sequence shown here is derived from an EMBL/GenBank/DDBJ whole genome shotgun (WGS) entry which is preliminary data.</text>
</comment>
<gene>
    <name evidence="1" type="ORF">C2G38_2074414</name>
</gene>
<evidence type="ECO:0000313" key="1">
    <source>
        <dbReference type="EMBL" id="RIB22877.1"/>
    </source>
</evidence>
<keyword evidence="2" id="KW-1185">Reference proteome</keyword>
<reference evidence="1 2" key="1">
    <citation type="submission" date="2018-06" db="EMBL/GenBank/DDBJ databases">
        <title>Comparative genomics reveals the genomic features of Rhizophagus irregularis, R. cerebriforme, R. diaphanum and Gigaspora rosea, and their symbiotic lifestyle signature.</title>
        <authorList>
            <person name="Morin E."/>
            <person name="San Clemente H."/>
            <person name="Chen E.C.H."/>
            <person name="De La Providencia I."/>
            <person name="Hainaut M."/>
            <person name="Kuo A."/>
            <person name="Kohler A."/>
            <person name="Murat C."/>
            <person name="Tang N."/>
            <person name="Roy S."/>
            <person name="Loubradou J."/>
            <person name="Henrissat B."/>
            <person name="Grigoriev I.V."/>
            <person name="Corradi N."/>
            <person name="Roux C."/>
            <person name="Martin F.M."/>
        </authorList>
    </citation>
    <scope>NUCLEOTIDE SEQUENCE [LARGE SCALE GENOMIC DNA]</scope>
    <source>
        <strain evidence="1 2">DAOM 194757</strain>
    </source>
</reference>
<dbReference type="Proteomes" id="UP000266673">
    <property type="component" value="Unassembled WGS sequence"/>
</dbReference>
<evidence type="ECO:0000313" key="2">
    <source>
        <dbReference type="Proteomes" id="UP000266673"/>
    </source>
</evidence>